<feature type="transmembrane region" description="Helical" evidence="2">
    <location>
        <begin position="114"/>
        <end position="131"/>
    </location>
</feature>
<evidence type="ECO:0000256" key="1">
    <source>
        <dbReference type="SAM" id="Coils"/>
    </source>
</evidence>
<gene>
    <name evidence="3" type="ORF">COT03_02680</name>
</gene>
<proteinExistence type="predicted"/>
<keyword evidence="1" id="KW-0175">Coiled coil</keyword>
<feature type="coiled-coil region" evidence="1">
    <location>
        <begin position="4"/>
        <end position="32"/>
    </location>
</feature>
<keyword evidence="2" id="KW-0472">Membrane</keyword>
<dbReference type="AlphaFoldDB" id="A0A2M6YQR5"/>
<comment type="caution">
    <text evidence="3">The sequence shown here is derived from an EMBL/GenBank/DDBJ whole genome shotgun (WGS) entry which is preliminary data.</text>
</comment>
<feature type="transmembrane region" description="Helical" evidence="2">
    <location>
        <begin position="79"/>
        <end position="102"/>
    </location>
</feature>
<protein>
    <submittedName>
        <fullName evidence="3">Uncharacterized protein</fullName>
    </submittedName>
</protein>
<feature type="transmembrane region" description="Helical" evidence="2">
    <location>
        <begin position="49"/>
        <end position="67"/>
    </location>
</feature>
<organism evidence="3 4">
    <name type="scientific">Candidatus Shapirobacteria bacterium CG07_land_8_20_14_0_80_39_18</name>
    <dbReference type="NCBI Taxonomy" id="1974882"/>
    <lineage>
        <taxon>Bacteria</taxon>
        <taxon>Candidatus Shapironibacteriota</taxon>
    </lineage>
</organism>
<sequence>MKRKTKLKKKIEMEKREKREVGEEEVRELSEERSRKKIKRVKKGLKKDNYFIAILVNIVLIYIFNNLAKDGVDFITDRFLLCLPIINVLLGATIFGNFLFLFNNEERFKSLVRIILNILSIAAMYTLYKNFPFVFSGISFLNLEFLVKVTLLLGMVATGVATIIEFFKVVFNTFDWK</sequence>
<name>A0A2M6YQR5_9BACT</name>
<keyword evidence="2" id="KW-1133">Transmembrane helix</keyword>
<dbReference type="EMBL" id="PEWZ01000129">
    <property type="protein sequence ID" value="PIU33755.1"/>
    <property type="molecule type" value="Genomic_DNA"/>
</dbReference>
<evidence type="ECO:0000313" key="4">
    <source>
        <dbReference type="Proteomes" id="UP000229502"/>
    </source>
</evidence>
<evidence type="ECO:0000256" key="2">
    <source>
        <dbReference type="SAM" id="Phobius"/>
    </source>
</evidence>
<accession>A0A2M6YQR5</accession>
<feature type="transmembrane region" description="Helical" evidence="2">
    <location>
        <begin position="151"/>
        <end position="171"/>
    </location>
</feature>
<keyword evidence="2" id="KW-0812">Transmembrane</keyword>
<reference evidence="4" key="1">
    <citation type="submission" date="2017-09" db="EMBL/GenBank/DDBJ databases">
        <title>Depth-based differentiation of microbial function through sediment-hosted aquifers and enrichment of novel symbionts in the deep terrestrial subsurface.</title>
        <authorList>
            <person name="Probst A.J."/>
            <person name="Ladd B."/>
            <person name="Jarett J.K."/>
            <person name="Geller-Mcgrath D.E."/>
            <person name="Sieber C.M.K."/>
            <person name="Emerson J.B."/>
            <person name="Anantharaman K."/>
            <person name="Thomas B.C."/>
            <person name="Malmstrom R."/>
            <person name="Stieglmeier M."/>
            <person name="Klingl A."/>
            <person name="Woyke T."/>
            <person name="Ryan C.M."/>
            <person name="Banfield J.F."/>
        </authorList>
    </citation>
    <scope>NUCLEOTIDE SEQUENCE [LARGE SCALE GENOMIC DNA]</scope>
</reference>
<dbReference type="Proteomes" id="UP000229502">
    <property type="component" value="Unassembled WGS sequence"/>
</dbReference>
<evidence type="ECO:0000313" key="3">
    <source>
        <dbReference type="EMBL" id="PIU33755.1"/>
    </source>
</evidence>